<dbReference type="GO" id="GO:0003723">
    <property type="term" value="F:RNA binding"/>
    <property type="evidence" value="ECO:0000318"/>
    <property type="project" value="GO_Central"/>
</dbReference>
<dbReference type="PANTHER" id="PTHR11363">
    <property type="entry name" value="60S RIBOSOMAL PROTEIN L3-RELATED"/>
    <property type="match status" value="1"/>
</dbReference>
<sequence>MQEASNRGSLCRIITHSSGITTKCCRNRRPYEELSKYCSVIKISVWPVTRYFPAPLRTGRIKISTKLVQITATRTGQKGYHHRTEMNKKIYRIGKSPLTAESKKNGYTEYDLAEMTINPIQLPQKKARVSKEGGISSRNRDRMVTRSPSPRMISDDDEDTRFIPTPPSSSTDFSSDRKDVIRLSNFAPAPPLIHGFDGHQPATMQEASNRGSLCRIITHSSGITTKCCRNRRPYEELSKYCSVIKISVWPVTRYFPAPLRTGRIKISTKLVQITATRTGQKGYHHRTEMNKKIYRIGKSPLTAESKKNGYTEYDLAEMTINPIIGRMSFVSRILLLLLLSSMVSTVTPATMQEASNRGSLCRIITHSSGITTKCCRNRRPYEELSKYCSVIKISVWPVTRYFPAPLRTGRIKISTKLVQITATRTGQKGYHHRTEMNKKIYRIGKSPLTAESKKNGYTEYDLAEMTINPIV</sequence>
<dbReference type="GO" id="GO:0006412">
    <property type="term" value="P:translation"/>
    <property type="evidence" value="ECO:0000318"/>
    <property type="project" value="GO_Central"/>
</dbReference>
<dbReference type="Pfam" id="PF00297">
    <property type="entry name" value="Ribosomal_L3"/>
    <property type="match status" value="3"/>
</dbReference>
<dbReference type="GO" id="GO:0003735">
    <property type="term" value="F:structural constituent of ribosome"/>
    <property type="evidence" value="ECO:0000318"/>
    <property type="project" value="GO_Central"/>
</dbReference>
<proteinExistence type="predicted"/>
<dbReference type="AlphaFoldDB" id="A0A2A6BPI7"/>
<reference evidence="1" key="2">
    <citation type="submission" date="2022-06" db="UniProtKB">
        <authorList>
            <consortium name="EnsemblMetazoa"/>
        </authorList>
    </citation>
    <scope>IDENTIFICATION</scope>
    <source>
        <strain evidence="1">PS312</strain>
    </source>
</reference>
<accession>A0A2A6BPI7</accession>
<dbReference type="EnsemblMetazoa" id="PPA36703.1">
    <property type="protein sequence ID" value="PPA36703.1"/>
    <property type="gene ID" value="WBGene00275072"/>
</dbReference>
<name>A0A2A6BPI7_PRIPA</name>
<evidence type="ECO:0000313" key="2">
    <source>
        <dbReference type="Proteomes" id="UP000005239"/>
    </source>
</evidence>
<evidence type="ECO:0000313" key="1">
    <source>
        <dbReference type="EnsemblMetazoa" id="PPA36703.1"/>
    </source>
</evidence>
<gene>
    <name evidence="1" type="primary">WBGene00275072</name>
</gene>
<protein>
    <submittedName>
        <fullName evidence="1">Ribosomal protein</fullName>
    </submittedName>
</protein>
<dbReference type="PANTHER" id="PTHR11363:SF5">
    <property type="entry name" value="LARGE RIBOSOMAL SUBUNIT PROTEIN UL3"/>
    <property type="match status" value="1"/>
</dbReference>
<reference evidence="2" key="1">
    <citation type="journal article" date="2008" name="Nat. Genet.">
        <title>The Pristionchus pacificus genome provides a unique perspective on nematode lifestyle and parasitism.</title>
        <authorList>
            <person name="Dieterich C."/>
            <person name="Clifton S.W."/>
            <person name="Schuster L.N."/>
            <person name="Chinwalla A."/>
            <person name="Delehaunty K."/>
            <person name="Dinkelacker I."/>
            <person name="Fulton L."/>
            <person name="Fulton R."/>
            <person name="Godfrey J."/>
            <person name="Minx P."/>
            <person name="Mitreva M."/>
            <person name="Roeseler W."/>
            <person name="Tian H."/>
            <person name="Witte H."/>
            <person name="Yang S.P."/>
            <person name="Wilson R.K."/>
            <person name="Sommer R.J."/>
        </authorList>
    </citation>
    <scope>NUCLEOTIDE SEQUENCE [LARGE SCALE GENOMIC DNA]</scope>
    <source>
        <strain evidence="2">PS312</strain>
    </source>
</reference>
<dbReference type="InterPro" id="IPR045077">
    <property type="entry name" value="L3_arc_euk"/>
</dbReference>
<keyword evidence="2" id="KW-1185">Reference proteome</keyword>
<accession>A0A8R1YP04</accession>
<dbReference type="InterPro" id="IPR000597">
    <property type="entry name" value="Ribosomal_uL3"/>
</dbReference>
<dbReference type="Proteomes" id="UP000005239">
    <property type="component" value="Unassembled WGS sequence"/>
</dbReference>
<dbReference type="Gene3D" id="2.40.30.10">
    <property type="entry name" value="Translation factors"/>
    <property type="match status" value="3"/>
</dbReference>
<dbReference type="GO" id="GO:0022625">
    <property type="term" value="C:cytosolic large ribosomal subunit"/>
    <property type="evidence" value="ECO:0000318"/>
    <property type="project" value="GO_Central"/>
</dbReference>
<organism evidence="1 2">
    <name type="scientific">Pristionchus pacificus</name>
    <name type="common">Parasitic nematode worm</name>
    <dbReference type="NCBI Taxonomy" id="54126"/>
    <lineage>
        <taxon>Eukaryota</taxon>
        <taxon>Metazoa</taxon>
        <taxon>Ecdysozoa</taxon>
        <taxon>Nematoda</taxon>
        <taxon>Chromadorea</taxon>
        <taxon>Rhabditida</taxon>
        <taxon>Rhabditina</taxon>
        <taxon>Diplogasteromorpha</taxon>
        <taxon>Diplogasteroidea</taxon>
        <taxon>Neodiplogasteridae</taxon>
        <taxon>Pristionchus</taxon>
    </lineage>
</organism>